<sequence length="122" mass="14010">MKITQLVLNEQTDELTLNFADNFSQSLSFEFMRVYSPNEKTSKKGQAKAPVSHKKMVKLLAIEPLAKHGFRLVFDDQHSAIYSAQLLQEYAHNKARLWQEYIDALALTGHSREAMIDITQIQ</sequence>
<gene>
    <name evidence="4" type="ORF">RI844_17205</name>
</gene>
<dbReference type="Pfam" id="PF06155">
    <property type="entry name" value="GBBH-like_N"/>
    <property type="match status" value="1"/>
</dbReference>
<dbReference type="Gene3D" id="3.30.2020.30">
    <property type="match status" value="1"/>
</dbReference>
<dbReference type="PANTHER" id="PTHR35303">
    <property type="entry name" value="OS02G0197800 PROTEIN"/>
    <property type="match status" value="1"/>
</dbReference>
<keyword evidence="2" id="KW-0408">Iron</keyword>
<dbReference type="InterPro" id="IPR038492">
    <property type="entry name" value="GBBH-like_N_sf"/>
</dbReference>
<dbReference type="PANTHER" id="PTHR35303:SF5">
    <property type="entry name" value="OS02G0197800 PROTEIN"/>
    <property type="match status" value="1"/>
</dbReference>
<proteinExistence type="predicted"/>
<dbReference type="InterPro" id="IPR010376">
    <property type="entry name" value="GBBH-like_N"/>
</dbReference>
<keyword evidence="5" id="KW-1185">Reference proteome</keyword>
<accession>A0ABZ0GND4</accession>
<dbReference type="RefSeq" id="WP_348395879.1">
    <property type="nucleotide sequence ID" value="NZ_CP136600.1"/>
</dbReference>
<evidence type="ECO:0000259" key="3">
    <source>
        <dbReference type="Pfam" id="PF06155"/>
    </source>
</evidence>
<feature type="domain" description="Gamma-butyrobetaine hydroxylase-like N-terminal" evidence="3">
    <location>
        <begin position="8"/>
        <end position="87"/>
    </location>
</feature>
<dbReference type="Proteomes" id="UP001301442">
    <property type="component" value="Chromosome"/>
</dbReference>
<evidence type="ECO:0000256" key="2">
    <source>
        <dbReference type="ARBA" id="ARBA00023004"/>
    </source>
</evidence>
<protein>
    <submittedName>
        <fullName evidence="4">Gamma-butyrobetaine hydroxylase-like domain-containing protein</fullName>
    </submittedName>
</protein>
<dbReference type="EMBL" id="CP136600">
    <property type="protein sequence ID" value="WOH37085.1"/>
    <property type="molecule type" value="Genomic_DNA"/>
</dbReference>
<keyword evidence="1" id="KW-0479">Metal-binding</keyword>
<reference evidence="4 5" key="1">
    <citation type="submission" date="2023-09" db="EMBL/GenBank/DDBJ databases">
        <authorList>
            <person name="Qi X."/>
        </authorList>
    </citation>
    <scope>NUCLEOTIDE SEQUENCE [LARGE SCALE GENOMIC DNA]</scope>
    <source>
        <strain evidence="4 5">S1-1</strain>
    </source>
</reference>
<name>A0ABZ0GND4_9GAMM</name>
<evidence type="ECO:0000313" key="5">
    <source>
        <dbReference type="Proteomes" id="UP001301442"/>
    </source>
</evidence>
<evidence type="ECO:0000256" key="1">
    <source>
        <dbReference type="ARBA" id="ARBA00022723"/>
    </source>
</evidence>
<organism evidence="4 5">
    <name type="scientific">Thalassotalea fonticola</name>
    <dbReference type="NCBI Taxonomy" id="3065649"/>
    <lineage>
        <taxon>Bacteria</taxon>
        <taxon>Pseudomonadati</taxon>
        <taxon>Pseudomonadota</taxon>
        <taxon>Gammaproteobacteria</taxon>
        <taxon>Alteromonadales</taxon>
        <taxon>Colwelliaceae</taxon>
        <taxon>Thalassotalea</taxon>
    </lineage>
</organism>
<evidence type="ECO:0000313" key="4">
    <source>
        <dbReference type="EMBL" id="WOH37085.1"/>
    </source>
</evidence>